<name>A0A251TJH7_HELAN</name>
<dbReference type="EMBL" id="CM007899">
    <property type="protein sequence ID" value="OTG10913.1"/>
    <property type="molecule type" value="Genomic_DNA"/>
</dbReference>
<reference evidence="2" key="1">
    <citation type="journal article" date="2017" name="Nature">
        <title>The sunflower genome provides insights into oil metabolism, flowering and Asterid evolution.</title>
        <authorList>
            <person name="Badouin H."/>
            <person name="Gouzy J."/>
            <person name="Grassa C.J."/>
            <person name="Murat F."/>
            <person name="Staton S.E."/>
            <person name="Cottret L."/>
            <person name="Lelandais-Briere C."/>
            <person name="Owens G.L."/>
            <person name="Carrere S."/>
            <person name="Mayjonade B."/>
            <person name="Legrand L."/>
            <person name="Gill N."/>
            <person name="Kane N.C."/>
            <person name="Bowers J.E."/>
            <person name="Hubner S."/>
            <person name="Bellec A."/>
            <person name="Berard A."/>
            <person name="Berges H."/>
            <person name="Blanchet N."/>
            <person name="Boniface M.C."/>
            <person name="Brunel D."/>
            <person name="Catrice O."/>
            <person name="Chaidir N."/>
            <person name="Claudel C."/>
            <person name="Donnadieu C."/>
            <person name="Faraut T."/>
            <person name="Fievet G."/>
            <person name="Helmstetter N."/>
            <person name="King M."/>
            <person name="Knapp S.J."/>
            <person name="Lai Z."/>
            <person name="Le Paslier M.C."/>
            <person name="Lippi Y."/>
            <person name="Lorenzon L."/>
            <person name="Mandel J.R."/>
            <person name="Marage G."/>
            <person name="Marchand G."/>
            <person name="Marquand E."/>
            <person name="Bret-Mestries E."/>
            <person name="Morien E."/>
            <person name="Nambeesan S."/>
            <person name="Nguyen T."/>
            <person name="Pegot-Espagnet P."/>
            <person name="Pouilly N."/>
            <person name="Raftis F."/>
            <person name="Sallet E."/>
            <person name="Schiex T."/>
            <person name="Thomas J."/>
            <person name="Vandecasteele C."/>
            <person name="Vares D."/>
            <person name="Vear F."/>
            <person name="Vautrin S."/>
            <person name="Crespi M."/>
            <person name="Mangin B."/>
            <person name="Burke J.M."/>
            <person name="Salse J."/>
            <person name="Munos S."/>
            <person name="Vincourt P."/>
            <person name="Rieseberg L.H."/>
            <person name="Langlade N.B."/>
        </authorList>
    </citation>
    <scope>NUCLEOTIDE SEQUENCE [LARGE SCALE GENOMIC DNA]</scope>
    <source>
        <strain evidence="2">cv. SF193</strain>
    </source>
</reference>
<dbReference type="AlphaFoldDB" id="A0A251TJH7"/>
<evidence type="ECO:0000313" key="2">
    <source>
        <dbReference type="Proteomes" id="UP000215914"/>
    </source>
</evidence>
<evidence type="ECO:0000313" key="1">
    <source>
        <dbReference type="EMBL" id="OTG10913.1"/>
    </source>
</evidence>
<proteinExistence type="predicted"/>
<keyword evidence="2" id="KW-1185">Reference proteome</keyword>
<accession>A0A251TJH7</accession>
<gene>
    <name evidence="1" type="ORF">HannXRQ_Chr10g0293001</name>
</gene>
<organism evidence="1 2">
    <name type="scientific">Helianthus annuus</name>
    <name type="common">Common sunflower</name>
    <dbReference type="NCBI Taxonomy" id="4232"/>
    <lineage>
        <taxon>Eukaryota</taxon>
        <taxon>Viridiplantae</taxon>
        <taxon>Streptophyta</taxon>
        <taxon>Embryophyta</taxon>
        <taxon>Tracheophyta</taxon>
        <taxon>Spermatophyta</taxon>
        <taxon>Magnoliopsida</taxon>
        <taxon>eudicotyledons</taxon>
        <taxon>Gunneridae</taxon>
        <taxon>Pentapetalae</taxon>
        <taxon>asterids</taxon>
        <taxon>campanulids</taxon>
        <taxon>Asterales</taxon>
        <taxon>Asteraceae</taxon>
        <taxon>Asteroideae</taxon>
        <taxon>Heliantheae alliance</taxon>
        <taxon>Heliantheae</taxon>
        <taxon>Helianthus</taxon>
    </lineage>
</organism>
<protein>
    <submittedName>
        <fullName evidence="1">Uncharacterized protein</fullName>
    </submittedName>
</protein>
<dbReference type="Proteomes" id="UP000215914">
    <property type="component" value="Chromosome 10"/>
</dbReference>
<dbReference type="InParanoid" id="A0A251TJH7"/>
<sequence length="71" mass="8036">MFTLLFLVLGRGYLVCYSVRTLLWRGSLVEKGVARDHFGDCLSSICISIQSTTIIIYRFLSVCNMINLTGR</sequence>